<comment type="caution">
    <text evidence="5">The sequence shown here is derived from an EMBL/GenBank/DDBJ whole genome shotgun (WGS) entry which is preliminary data.</text>
</comment>
<keyword evidence="2" id="KW-0067">ATP-binding</keyword>
<keyword evidence="2" id="KW-0347">Helicase</keyword>
<dbReference type="PANTHER" id="PTHR43519">
    <property type="entry name" value="ATP-DEPENDENT RNA HELICASE HRPB"/>
    <property type="match status" value="1"/>
</dbReference>
<dbReference type="InterPro" id="IPR013689">
    <property type="entry name" value="RNA_helicase_ATP-dep_HrpB_C"/>
</dbReference>
<evidence type="ECO:0000313" key="5">
    <source>
        <dbReference type="EMBL" id="KAL1524021.1"/>
    </source>
</evidence>
<keyword evidence="1" id="KW-0378">Hydrolase</keyword>
<name>A0AB34JRS4_PRYPA</name>
<feature type="compositionally biased region" description="Basic residues" evidence="3">
    <location>
        <begin position="212"/>
        <end position="222"/>
    </location>
</feature>
<accession>A0AB34JRS4</accession>
<dbReference type="PANTHER" id="PTHR43519:SF1">
    <property type="entry name" value="ATP-DEPENDENT RNA HELICASE HRPB"/>
    <property type="match status" value="1"/>
</dbReference>
<feature type="region of interest" description="Disordered" evidence="3">
    <location>
        <begin position="177"/>
        <end position="222"/>
    </location>
</feature>
<protein>
    <recommendedName>
        <fullName evidence="4">ATP-dependent RNA helicase HrpB C-terminal domain-containing protein</fullName>
    </recommendedName>
</protein>
<reference evidence="5 6" key="1">
    <citation type="journal article" date="2024" name="Science">
        <title>Giant polyketide synthase enzymes in the biosynthesis of giant marine polyether toxins.</title>
        <authorList>
            <person name="Fallon T.R."/>
            <person name="Shende V.V."/>
            <person name="Wierzbicki I.H."/>
            <person name="Pendleton A.L."/>
            <person name="Watervoot N.F."/>
            <person name="Auber R.P."/>
            <person name="Gonzalez D.J."/>
            <person name="Wisecaver J.H."/>
            <person name="Moore B.S."/>
        </authorList>
    </citation>
    <scope>NUCLEOTIDE SEQUENCE [LARGE SCALE GENOMIC DNA]</scope>
    <source>
        <strain evidence="5 6">12B1</strain>
    </source>
</reference>
<organism evidence="5 6">
    <name type="scientific">Prymnesium parvum</name>
    <name type="common">Toxic golden alga</name>
    <dbReference type="NCBI Taxonomy" id="97485"/>
    <lineage>
        <taxon>Eukaryota</taxon>
        <taxon>Haptista</taxon>
        <taxon>Haptophyta</taxon>
        <taxon>Prymnesiophyceae</taxon>
        <taxon>Prymnesiales</taxon>
        <taxon>Prymnesiaceae</taxon>
        <taxon>Prymnesium</taxon>
    </lineage>
</organism>
<dbReference type="GO" id="GO:0016787">
    <property type="term" value="F:hydrolase activity"/>
    <property type="evidence" value="ECO:0007669"/>
    <property type="project" value="UniProtKB-KW"/>
</dbReference>
<dbReference type="EMBL" id="JBGBPQ010000005">
    <property type="protein sequence ID" value="KAL1524021.1"/>
    <property type="molecule type" value="Genomic_DNA"/>
</dbReference>
<proteinExistence type="predicted"/>
<dbReference type="AlphaFoldDB" id="A0AB34JRS4"/>
<gene>
    <name evidence="5" type="ORF">AB1Y20_018935</name>
</gene>
<evidence type="ECO:0000256" key="3">
    <source>
        <dbReference type="SAM" id="MobiDB-lite"/>
    </source>
</evidence>
<evidence type="ECO:0000256" key="1">
    <source>
        <dbReference type="ARBA" id="ARBA00022801"/>
    </source>
</evidence>
<sequence length="222" mass="24627">MELLARVRFLRLRSPEEGWPRWTEAHLLERAEEWLAPALDGAASLKALARADIARLLESTLTYEQQDALRRYAPRVLELPSGREAPLRYAEESQGLPEDGGSDSDAEPSPPVLAAKLQEWFGCSTTPLVGPPRAPCPVVLHLLSPAQRPLAITQNLATFWGEPYLQLRAEVRSKYAKHPWPDDPASAEPTRLSKKALLSVESGRASGDAKSKPNKKKGKKRR</sequence>
<dbReference type="Proteomes" id="UP001515480">
    <property type="component" value="Unassembled WGS sequence"/>
</dbReference>
<keyword evidence="2" id="KW-0547">Nucleotide-binding</keyword>
<keyword evidence="6" id="KW-1185">Reference proteome</keyword>
<feature type="domain" description="ATP-dependent RNA helicase HrpB C-terminal" evidence="4">
    <location>
        <begin position="34"/>
        <end position="184"/>
    </location>
</feature>
<dbReference type="GO" id="GO:0004386">
    <property type="term" value="F:helicase activity"/>
    <property type="evidence" value="ECO:0007669"/>
    <property type="project" value="UniProtKB-KW"/>
</dbReference>
<evidence type="ECO:0000259" key="4">
    <source>
        <dbReference type="Pfam" id="PF08482"/>
    </source>
</evidence>
<evidence type="ECO:0000313" key="6">
    <source>
        <dbReference type="Proteomes" id="UP001515480"/>
    </source>
</evidence>
<dbReference type="Pfam" id="PF08482">
    <property type="entry name" value="HrpB_C"/>
    <property type="match status" value="1"/>
</dbReference>
<evidence type="ECO:0000256" key="2">
    <source>
        <dbReference type="ARBA" id="ARBA00022806"/>
    </source>
</evidence>